<dbReference type="AlphaFoldDB" id="A0A3P8G2M6"/>
<dbReference type="OrthoDB" id="4033880at2759"/>
<evidence type="ECO:0000313" key="3">
    <source>
        <dbReference type="Proteomes" id="UP000272942"/>
    </source>
</evidence>
<name>A0A3P8G2M6_9TREM</name>
<keyword evidence="3" id="KW-1185">Reference proteome</keyword>
<evidence type="ECO:0000313" key="2">
    <source>
        <dbReference type="EMBL" id="VDP25316.1"/>
    </source>
</evidence>
<proteinExistence type="predicted"/>
<dbReference type="Proteomes" id="UP000272942">
    <property type="component" value="Unassembled WGS sequence"/>
</dbReference>
<gene>
    <name evidence="2" type="ORF">ECPE_LOCUS610</name>
</gene>
<organism evidence="2 3">
    <name type="scientific">Echinostoma caproni</name>
    <dbReference type="NCBI Taxonomy" id="27848"/>
    <lineage>
        <taxon>Eukaryota</taxon>
        <taxon>Metazoa</taxon>
        <taxon>Spiralia</taxon>
        <taxon>Lophotrochozoa</taxon>
        <taxon>Platyhelminthes</taxon>
        <taxon>Trematoda</taxon>
        <taxon>Digenea</taxon>
        <taxon>Plagiorchiida</taxon>
        <taxon>Echinostomata</taxon>
        <taxon>Echinostomatoidea</taxon>
        <taxon>Echinostomatidae</taxon>
        <taxon>Echinostoma</taxon>
    </lineage>
</organism>
<accession>A0A3P8G2M6</accession>
<reference evidence="2 3" key="1">
    <citation type="submission" date="2018-11" db="EMBL/GenBank/DDBJ databases">
        <authorList>
            <consortium name="Pathogen Informatics"/>
        </authorList>
    </citation>
    <scope>NUCLEOTIDE SEQUENCE [LARGE SCALE GENOMIC DNA]</scope>
    <source>
        <strain evidence="2 3">Egypt</strain>
    </source>
</reference>
<dbReference type="EMBL" id="UZAN01002273">
    <property type="protein sequence ID" value="VDP25316.1"/>
    <property type="molecule type" value="Genomic_DNA"/>
</dbReference>
<sequence>MREERAKAKTNRHLYTGLGGSDRGGWCSSDDSYYGNRYADQDYDNYVRAPDSSRFGSEKDFRIPRAPVQPPEQRLGDFDEWHVGRERGLVDDVIEQIREAWDVAKLSTKDIFFKKDSDVNIRYAFRFHFSFNLRNLF</sequence>
<feature type="region of interest" description="Disordered" evidence="1">
    <location>
        <begin position="57"/>
        <end position="77"/>
    </location>
</feature>
<evidence type="ECO:0000256" key="1">
    <source>
        <dbReference type="SAM" id="MobiDB-lite"/>
    </source>
</evidence>
<protein>
    <submittedName>
        <fullName evidence="2">Uncharacterized protein</fullName>
    </submittedName>
</protein>